<gene>
    <name evidence="3" type="ORF">SERLADRAFT_352907</name>
</gene>
<dbReference type="RefSeq" id="XP_007324196.1">
    <property type="nucleotide sequence ID" value="XM_007324134.1"/>
</dbReference>
<accession>F8PCM0</accession>
<feature type="domain" description="VWFA" evidence="2">
    <location>
        <begin position="72"/>
        <end position="194"/>
    </location>
</feature>
<dbReference type="HOGENOM" id="CLU_1283964_0_0_1"/>
<evidence type="ECO:0000256" key="1">
    <source>
        <dbReference type="SAM" id="SignalP"/>
    </source>
</evidence>
<evidence type="ECO:0000259" key="2">
    <source>
        <dbReference type="Pfam" id="PF13519"/>
    </source>
</evidence>
<dbReference type="Pfam" id="PF13519">
    <property type="entry name" value="VWA_2"/>
    <property type="match status" value="1"/>
</dbReference>
<dbReference type="InterPro" id="IPR036465">
    <property type="entry name" value="vWFA_dom_sf"/>
</dbReference>
<reference evidence="3" key="1">
    <citation type="submission" date="2011-04" db="EMBL/GenBank/DDBJ databases">
        <title>Evolution of plant cell wall degrading machinery underlies the functional diversity of forest fungi.</title>
        <authorList>
            <consortium name="US DOE Joint Genome Institute (JGI-PGF)"/>
            <person name="Eastwood D.C."/>
            <person name="Floudas D."/>
            <person name="Binder M."/>
            <person name="Majcherczyk A."/>
            <person name="Schneider P."/>
            <person name="Aerts A."/>
            <person name="Asiegbu F.O."/>
            <person name="Baker S.E."/>
            <person name="Barry K."/>
            <person name="Bendiksby M."/>
            <person name="Blumentritt M."/>
            <person name="Coutinho P.M."/>
            <person name="Cullen D."/>
            <person name="Cullen D."/>
            <person name="Gathman A."/>
            <person name="Goodell B."/>
            <person name="Henrissat B."/>
            <person name="Ihrmark K."/>
            <person name="Kauserud H."/>
            <person name="Kohler A."/>
            <person name="LaButti K."/>
            <person name="Lapidus A."/>
            <person name="Lavin J.L."/>
            <person name="Lee Y.-H."/>
            <person name="Lindquist E."/>
            <person name="Lilly W."/>
            <person name="Lucas S."/>
            <person name="Morin E."/>
            <person name="Murat C."/>
            <person name="Oguiza J.A."/>
            <person name="Park J."/>
            <person name="Pisabarro A.G."/>
            <person name="Riley R."/>
            <person name="Rosling A."/>
            <person name="Salamov A."/>
            <person name="Schmidt O."/>
            <person name="Schmutz J."/>
            <person name="Skrede I."/>
            <person name="Stenlid J."/>
            <person name="Wiebenga A."/>
            <person name="Xie X."/>
            <person name="Kues U."/>
            <person name="Hibbett D.S."/>
            <person name="Hoffmeister D."/>
            <person name="Hogberg N."/>
            <person name="Martin F."/>
            <person name="Grigoriev I.V."/>
            <person name="Watkinson S.C."/>
        </authorList>
    </citation>
    <scope>NUCLEOTIDE SEQUENCE</scope>
    <source>
        <strain evidence="3">S7.9</strain>
    </source>
</reference>
<organism>
    <name type="scientific">Serpula lacrymans var. lacrymans (strain S7.9)</name>
    <name type="common">Dry rot fungus</name>
    <dbReference type="NCBI Taxonomy" id="578457"/>
    <lineage>
        <taxon>Eukaryota</taxon>
        <taxon>Fungi</taxon>
        <taxon>Dikarya</taxon>
        <taxon>Basidiomycota</taxon>
        <taxon>Agaricomycotina</taxon>
        <taxon>Agaricomycetes</taxon>
        <taxon>Agaricomycetidae</taxon>
        <taxon>Boletales</taxon>
        <taxon>Coniophorineae</taxon>
        <taxon>Serpulaceae</taxon>
        <taxon>Serpula</taxon>
    </lineage>
</organism>
<keyword evidence="1" id="KW-0732">Signal</keyword>
<feature type="signal peptide" evidence="1">
    <location>
        <begin position="1"/>
        <end position="21"/>
    </location>
</feature>
<evidence type="ECO:0000313" key="3">
    <source>
        <dbReference type="EMBL" id="EGO18972.1"/>
    </source>
</evidence>
<proteinExistence type="predicted"/>
<dbReference type="AlphaFoldDB" id="F8PCM0"/>
<sequence>MQRSLILSIFFVLGQEHSATAGGASQPSYCTLAMFHPPADPNTTPAGLGYVSSDGHLFSCRNPVVMQQAFHVIFVIDRSGSMGATDRRPLANAPASNRITQRANNRLGAVYSSLHSFWSAREAAVTRGQQIAARRDSYSVILFDHTMTVGVVNDFTSSPDQLLDTVLQYRANGGTNYTAAIQQAQAVIEQNWSTERYVTAHKLEVAYSSTIGLLL</sequence>
<dbReference type="Gene3D" id="3.40.50.410">
    <property type="entry name" value="von Willebrand factor, type A domain"/>
    <property type="match status" value="1"/>
</dbReference>
<dbReference type="GeneID" id="18809354"/>
<dbReference type="Proteomes" id="UP000008064">
    <property type="component" value="Unassembled WGS sequence"/>
</dbReference>
<dbReference type="OrthoDB" id="2343366at2759"/>
<protein>
    <recommendedName>
        <fullName evidence="2">VWFA domain-containing protein</fullName>
    </recommendedName>
</protein>
<name>F8PCM0_SERL9</name>
<dbReference type="InterPro" id="IPR002035">
    <property type="entry name" value="VWF_A"/>
</dbReference>
<feature type="chain" id="PRO_5003376470" description="VWFA domain-containing protein" evidence="1">
    <location>
        <begin position="22"/>
        <end position="215"/>
    </location>
</feature>
<dbReference type="SUPFAM" id="SSF53300">
    <property type="entry name" value="vWA-like"/>
    <property type="match status" value="1"/>
</dbReference>
<dbReference type="KEGG" id="sla:SERLADRAFT_352907"/>
<dbReference type="EMBL" id="GL945445">
    <property type="protein sequence ID" value="EGO18972.1"/>
    <property type="molecule type" value="Genomic_DNA"/>
</dbReference>